<feature type="transmembrane region" description="Helical" evidence="1">
    <location>
        <begin position="69"/>
        <end position="89"/>
    </location>
</feature>
<dbReference type="EMBL" id="UINC01043553">
    <property type="protein sequence ID" value="SVB47740.1"/>
    <property type="molecule type" value="Genomic_DNA"/>
</dbReference>
<dbReference type="AlphaFoldDB" id="A0A382EAS8"/>
<feature type="transmembrane region" description="Helical" evidence="1">
    <location>
        <begin position="43"/>
        <end position="62"/>
    </location>
</feature>
<feature type="transmembrane region" description="Helical" evidence="1">
    <location>
        <begin position="7"/>
        <end position="23"/>
    </location>
</feature>
<evidence type="ECO:0008006" key="3">
    <source>
        <dbReference type="Google" id="ProtNLM"/>
    </source>
</evidence>
<gene>
    <name evidence="2" type="ORF">METZ01_LOCUS200594</name>
</gene>
<evidence type="ECO:0000313" key="2">
    <source>
        <dbReference type="EMBL" id="SVB47740.1"/>
    </source>
</evidence>
<name>A0A382EAS8_9ZZZZ</name>
<reference evidence="2" key="1">
    <citation type="submission" date="2018-05" db="EMBL/GenBank/DDBJ databases">
        <authorList>
            <person name="Lanie J.A."/>
            <person name="Ng W.-L."/>
            <person name="Kazmierczak K.M."/>
            <person name="Andrzejewski T.M."/>
            <person name="Davidsen T.M."/>
            <person name="Wayne K.J."/>
            <person name="Tettelin H."/>
            <person name="Glass J.I."/>
            <person name="Rusch D."/>
            <person name="Podicherti R."/>
            <person name="Tsui H.-C.T."/>
            <person name="Winkler M.E."/>
        </authorList>
    </citation>
    <scope>NUCLEOTIDE SEQUENCE</scope>
</reference>
<accession>A0A382EAS8</accession>
<keyword evidence="1" id="KW-1133">Transmembrane helix</keyword>
<feature type="transmembrane region" description="Helical" evidence="1">
    <location>
        <begin position="95"/>
        <end position="116"/>
    </location>
</feature>
<sequence>MGDRIKPIVGAWVTASVIAYLGVQNFFNSAMPDPPFSPMIDNAIAATAVFWIVTILFFDWAVQRTGKTMLTAMVIAISQILLVDFNYVLIGRRELQPALISVLIILAIWCAVATVYDKLSESS</sequence>
<proteinExistence type="predicted"/>
<protein>
    <recommendedName>
        <fullName evidence="3">Tryptophan-rich sensory protein</fullName>
    </recommendedName>
</protein>
<keyword evidence="1" id="KW-0472">Membrane</keyword>
<evidence type="ECO:0000256" key="1">
    <source>
        <dbReference type="SAM" id="Phobius"/>
    </source>
</evidence>
<organism evidence="2">
    <name type="scientific">marine metagenome</name>
    <dbReference type="NCBI Taxonomy" id="408172"/>
    <lineage>
        <taxon>unclassified sequences</taxon>
        <taxon>metagenomes</taxon>
        <taxon>ecological metagenomes</taxon>
    </lineage>
</organism>
<keyword evidence="1" id="KW-0812">Transmembrane</keyword>